<gene>
    <name evidence="4" type="ORF">KHLLAP_LOCUS14650</name>
</gene>
<dbReference type="AlphaFoldDB" id="A0AAI8W018"/>
<accession>A0AAI8W018</accession>
<dbReference type="Proteomes" id="UP001295740">
    <property type="component" value="Unassembled WGS sequence"/>
</dbReference>
<keyword evidence="5" id="KW-1185">Reference proteome</keyword>
<feature type="domain" description="Enoyl reductase (ER)" evidence="3">
    <location>
        <begin position="9"/>
        <end position="349"/>
    </location>
</feature>
<dbReference type="InterPro" id="IPR020843">
    <property type="entry name" value="ER"/>
</dbReference>
<evidence type="ECO:0000313" key="4">
    <source>
        <dbReference type="EMBL" id="CAJ2514182.1"/>
    </source>
</evidence>
<dbReference type="InterPro" id="IPR047122">
    <property type="entry name" value="Trans-enoyl_RdTase-like"/>
</dbReference>
<dbReference type="InterPro" id="IPR013154">
    <property type="entry name" value="ADH-like_N"/>
</dbReference>
<protein>
    <submittedName>
        <fullName evidence="4">Uu.00g023010.m01.CDS01</fullName>
    </submittedName>
</protein>
<evidence type="ECO:0000259" key="3">
    <source>
        <dbReference type="SMART" id="SM00829"/>
    </source>
</evidence>
<dbReference type="SMART" id="SM00829">
    <property type="entry name" value="PKS_ER"/>
    <property type="match status" value="1"/>
</dbReference>
<dbReference type="PANTHER" id="PTHR45348:SF7">
    <property type="entry name" value="ZINC BINDING OXIDOREDUCTASE, PUTATIVE-RELATED"/>
    <property type="match status" value="1"/>
</dbReference>
<dbReference type="PANTHER" id="PTHR45348">
    <property type="entry name" value="HYPOTHETICAL OXIDOREDUCTASE (EUROFUNG)"/>
    <property type="match status" value="1"/>
</dbReference>
<evidence type="ECO:0000256" key="2">
    <source>
        <dbReference type="ARBA" id="ARBA00023002"/>
    </source>
</evidence>
<dbReference type="SUPFAM" id="SSF50129">
    <property type="entry name" value="GroES-like"/>
    <property type="match status" value="1"/>
</dbReference>
<evidence type="ECO:0000313" key="5">
    <source>
        <dbReference type="Proteomes" id="UP001295740"/>
    </source>
</evidence>
<proteinExistence type="inferred from homology"/>
<dbReference type="GO" id="GO:0016651">
    <property type="term" value="F:oxidoreductase activity, acting on NAD(P)H"/>
    <property type="evidence" value="ECO:0007669"/>
    <property type="project" value="InterPro"/>
</dbReference>
<dbReference type="SUPFAM" id="SSF51735">
    <property type="entry name" value="NAD(P)-binding Rossmann-fold domains"/>
    <property type="match status" value="1"/>
</dbReference>
<keyword evidence="2" id="KW-0560">Oxidoreductase</keyword>
<organism evidence="4 5">
    <name type="scientific">Anthostomella pinea</name>
    <dbReference type="NCBI Taxonomy" id="933095"/>
    <lineage>
        <taxon>Eukaryota</taxon>
        <taxon>Fungi</taxon>
        <taxon>Dikarya</taxon>
        <taxon>Ascomycota</taxon>
        <taxon>Pezizomycotina</taxon>
        <taxon>Sordariomycetes</taxon>
        <taxon>Xylariomycetidae</taxon>
        <taxon>Xylariales</taxon>
        <taxon>Xylariaceae</taxon>
        <taxon>Anthostomella</taxon>
    </lineage>
</organism>
<dbReference type="CDD" id="cd08249">
    <property type="entry name" value="enoyl_reductase_like"/>
    <property type="match status" value="1"/>
</dbReference>
<dbReference type="Gene3D" id="3.40.50.720">
    <property type="entry name" value="NAD(P)-binding Rossmann-like Domain"/>
    <property type="match status" value="1"/>
</dbReference>
<dbReference type="EMBL" id="CAUWAG010000020">
    <property type="protein sequence ID" value="CAJ2514182.1"/>
    <property type="molecule type" value="Genomic_DNA"/>
</dbReference>
<reference evidence="4" key="1">
    <citation type="submission" date="2023-10" db="EMBL/GenBank/DDBJ databases">
        <authorList>
            <person name="Hackl T."/>
        </authorList>
    </citation>
    <scope>NUCLEOTIDE SEQUENCE</scope>
</reference>
<evidence type="ECO:0000256" key="1">
    <source>
        <dbReference type="ARBA" id="ARBA00008072"/>
    </source>
</evidence>
<sequence>MKALVLDAGARTAHLSHIPQPRPGPREFLVQVQAISLNPIDPLYVAHPLASSGRTIGSDLASTIAVLGEPVSLAKGLKEGVKVAGFLQGTCSVNDRPNAFAEFLVVPSDLVWRVPDGVTTEEAAGISLVALTAAQAIWYRLGLPAPFEYDRDAVLDEHPEWTLNIFIYGASTSVGLYAAQMARLSAKATGKTIRLFGAASRAHWQMLQSSPYAYDHLVDYRDNDWPSQIVALSNEEGMDYVYDYISEGSSVSLSASTLSERPGAAMASVRSREGRAWSTAQPLKVEPIYGAVWEGLGEEVQYQGLTVKASPAARGFAVKFYEWLGKALGDGLKAAPIRLMPGGLEKVVGDGFALLGAGGMTNRTVERNEVWMKPTGIPPPFLYQFAQYYITFLVFSYEHQVT</sequence>
<dbReference type="InterPro" id="IPR011032">
    <property type="entry name" value="GroES-like_sf"/>
</dbReference>
<comment type="similarity">
    <text evidence="1">Belongs to the zinc-containing alcohol dehydrogenase family.</text>
</comment>
<dbReference type="Pfam" id="PF08240">
    <property type="entry name" value="ADH_N"/>
    <property type="match status" value="1"/>
</dbReference>
<comment type="caution">
    <text evidence="4">The sequence shown here is derived from an EMBL/GenBank/DDBJ whole genome shotgun (WGS) entry which is preliminary data.</text>
</comment>
<name>A0AAI8W018_9PEZI</name>
<dbReference type="InterPro" id="IPR036291">
    <property type="entry name" value="NAD(P)-bd_dom_sf"/>
</dbReference>
<dbReference type="Gene3D" id="3.90.180.10">
    <property type="entry name" value="Medium-chain alcohol dehydrogenases, catalytic domain"/>
    <property type="match status" value="1"/>
</dbReference>